<feature type="domain" description="PH" evidence="3">
    <location>
        <begin position="1"/>
        <end position="44"/>
    </location>
</feature>
<proteinExistence type="predicted"/>
<protein>
    <recommendedName>
        <fullName evidence="3">PH domain-containing protein</fullName>
    </recommendedName>
</protein>
<dbReference type="GO" id="GO:0050851">
    <property type="term" value="P:antigen receptor-mediated signaling pathway"/>
    <property type="evidence" value="ECO:0007669"/>
    <property type="project" value="TreeGrafter"/>
</dbReference>
<dbReference type="AlphaFoldDB" id="A0AAV6FZ46"/>
<gene>
    <name evidence="4" type="ORF">AALO_G00207350</name>
</gene>
<dbReference type="Gene3D" id="2.30.29.30">
    <property type="entry name" value="Pleckstrin-homology domain (PH domain)/Phosphotyrosine-binding domain (PTB)"/>
    <property type="match status" value="1"/>
</dbReference>
<evidence type="ECO:0000259" key="3">
    <source>
        <dbReference type="PROSITE" id="PS50003"/>
    </source>
</evidence>
<dbReference type="InterPro" id="IPR011993">
    <property type="entry name" value="PH-like_dom_sf"/>
</dbReference>
<organism evidence="4 5">
    <name type="scientific">Alosa alosa</name>
    <name type="common">allis shad</name>
    <dbReference type="NCBI Taxonomy" id="278164"/>
    <lineage>
        <taxon>Eukaryota</taxon>
        <taxon>Metazoa</taxon>
        <taxon>Chordata</taxon>
        <taxon>Craniata</taxon>
        <taxon>Vertebrata</taxon>
        <taxon>Euteleostomi</taxon>
        <taxon>Actinopterygii</taxon>
        <taxon>Neopterygii</taxon>
        <taxon>Teleostei</taxon>
        <taxon>Clupei</taxon>
        <taxon>Clupeiformes</taxon>
        <taxon>Clupeoidei</taxon>
        <taxon>Clupeidae</taxon>
        <taxon>Alosa</taxon>
    </lineage>
</organism>
<evidence type="ECO:0000256" key="2">
    <source>
        <dbReference type="SAM" id="MobiDB-lite"/>
    </source>
</evidence>
<dbReference type="GO" id="GO:0005886">
    <property type="term" value="C:plasma membrane"/>
    <property type="evidence" value="ECO:0007669"/>
    <property type="project" value="TreeGrafter"/>
</dbReference>
<reference evidence="4" key="1">
    <citation type="submission" date="2020-10" db="EMBL/GenBank/DDBJ databases">
        <title>Chromosome-scale genome assembly of the Allis shad, Alosa alosa.</title>
        <authorList>
            <person name="Margot Z."/>
            <person name="Christophe K."/>
            <person name="Cabau C."/>
            <person name="Louis A."/>
            <person name="Berthelot C."/>
            <person name="Parey E."/>
            <person name="Roest Crollius H."/>
            <person name="Montfort J."/>
            <person name="Robinson-Rechavi M."/>
            <person name="Bucao C."/>
            <person name="Bouchez O."/>
            <person name="Gislard M."/>
            <person name="Lluch J."/>
            <person name="Milhes M."/>
            <person name="Lampietro C."/>
            <person name="Lopez Roques C."/>
            <person name="Donnadieu C."/>
            <person name="Braasch I."/>
            <person name="Desvignes T."/>
            <person name="Postlethwait J."/>
            <person name="Bobe J."/>
            <person name="Guiguen Y."/>
        </authorList>
    </citation>
    <scope>NUCLEOTIDE SEQUENCE</scope>
    <source>
        <strain evidence="4">M-15738</strain>
        <tissue evidence="4">Blood</tissue>
    </source>
</reference>
<feature type="region of interest" description="Disordered" evidence="2">
    <location>
        <begin position="114"/>
        <end position="133"/>
    </location>
</feature>
<evidence type="ECO:0000313" key="5">
    <source>
        <dbReference type="Proteomes" id="UP000823561"/>
    </source>
</evidence>
<name>A0AAV6FZ46_9TELE</name>
<dbReference type="SUPFAM" id="SSF50729">
    <property type="entry name" value="PH domain-like"/>
    <property type="match status" value="1"/>
</dbReference>
<dbReference type="PANTHER" id="PTHR10872:SF4">
    <property type="entry name" value="SH2B ADAPTER PROTEIN 2"/>
    <property type="match status" value="1"/>
</dbReference>
<dbReference type="Proteomes" id="UP000823561">
    <property type="component" value="Chromosome 16"/>
</dbReference>
<dbReference type="GO" id="GO:0005068">
    <property type="term" value="F:transmembrane receptor protein tyrosine kinase adaptor activity"/>
    <property type="evidence" value="ECO:0007669"/>
    <property type="project" value="TreeGrafter"/>
</dbReference>
<dbReference type="InterPro" id="IPR030523">
    <property type="entry name" value="SH2B"/>
</dbReference>
<dbReference type="PROSITE" id="PS50003">
    <property type="entry name" value="PH_DOMAIN"/>
    <property type="match status" value="1"/>
</dbReference>
<accession>A0AAV6FZ46</accession>
<keyword evidence="1" id="KW-0597">Phosphoprotein</keyword>
<comment type="caution">
    <text evidence="4">The sequence shown here is derived from an EMBL/GenBank/DDBJ whole genome shotgun (WGS) entry which is preliminary data.</text>
</comment>
<dbReference type="InterPro" id="IPR001849">
    <property type="entry name" value="PH_domain"/>
</dbReference>
<dbReference type="PANTHER" id="PTHR10872">
    <property type="entry name" value="SH2B ADAPTER PROTEIN"/>
    <property type="match status" value="1"/>
</dbReference>
<evidence type="ECO:0000313" key="4">
    <source>
        <dbReference type="EMBL" id="KAG5268020.1"/>
    </source>
</evidence>
<dbReference type="GO" id="GO:0035556">
    <property type="term" value="P:intracellular signal transduction"/>
    <property type="evidence" value="ECO:0007669"/>
    <property type="project" value="TreeGrafter"/>
</dbReference>
<keyword evidence="5" id="KW-1185">Reference proteome</keyword>
<evidence type="ECO:0000256" key="1">
    <source>
        <dbReference type="ARBA" id="ARBA00022553"/>
    </source>
</evidence>
<sequence>MPLEMPDKDNTFVLKVENEAEYILETIDSLQKNSWVADIQDCIDPGDSGDDIELASCPHGQPSKEFAMVASCSCELLSEAGMHRAVERTCATAAEHYSTPSGRIRELPFAASVIPRRYRRQTQEPQAQRETRP</sequence>
<dbReference type="EMBL" id="JADWDJ010000016">
    <property type="protein sequence ID" value="KAG5268020.1"/>
    <property type="molecule type" value="Genomic_DNA"/>
</dbReference>